<sequence>MPIEDRFKQPVIAILVKRAANRCSNPDCGAITSGPTADPNDAVNVGEAAHIYGANPGSARYEPCMTSTERSAITNAIWLCGNCHKMVDDDPNRYPAGLLFEWQRAHERRIAEQVGKTGAEARQRYEKRHLEEFGRLSYLAERIILEKGESWEFRLTVEMLRYEMAPIFQRWSALQRGLYVKPVMRIDPSEFVPWLSDRMHAIMQIITAFSALANSEFTHAWGDLGVAGSDTEIVTVCRLFAEVCASTLAWEEQVRFSRVDEPFTEVHGLLSGVASDLFEQARRIPEFIENVIKQNSKDETHHLQLVLTLPDGFEENIFAAMERAIDAARHRG</sequence>
<dbReference type="EMBL" id="CABVPW010000036">
    <property type="protein sequence ID" value="VWC25753.1"/>
    <property type="molecule type" value="Genomic_DNA"/>
</dbReference>
<keyword evidence="1" id="KW-0449">Lipoprotein</keyword>
<dbReference type="Proteomes" id="UP000494218">
    <property type="component" value="Unassembled WGS sequence"/>
</dbReference>
<evidence type="ECO:0000313" key="1">
    <source>
        <dbReference type="EMBL" id="VWC25753.1"/>
    </source>
</evidence>
<protein>
    <submittedName>
        <fullName evidence="1">Putative lipoprotein</fullName>
    </submittedName>
</protein>
<name>A0A6P2M4C0_BURL3</name>
<organism evidence="1 2">
    <name type="scientific">Burkholderia lata (strain ATCC 17760 / DSM 23089 / LMG 22485 / NCIMB 9086 / R18194 / 383)</name>
    <dbReference type="NCBI Taxonomy" id="482957"/>
    <lineage>
        <taxon>Bacteria</taxon>
        <taxon>Pseudomonadati</taxon>
        <taxon>Pseudomonadota</taxon>
        <taxon>Betaproteobacteria</taxon>
        <taxon>Burkholderiales</taxon>
        <taxon>Burkholderiaceae</taxon>
        <taxon>Burkholderia</taxon>
        <taxon>Burkholderia cepacia complex</taxon>
    </lineage>
</organism>
<proteinExistence type="predicted"/>
<evidence type="ECO:0000313" key="2">
    <source>
        <dbReference type="Proteomes" id="UP000494218"/>
    </source>
</evidence>
<dbReference type="AlphaFoldDB" id="A0A6P2M4C0"/>
<reference evidence="1 2" key="1">
    <citation type="submission" date="2019-09" db="EMBL/GenBank/DDBJ databases">
        <authorList>
            <person name="Depoorter E."/>
        </authorList>
    </citation>
    <scope>NUCLEOTIDE SEQUENCE [LARGE SCALE GENOMIC DNA]</scope>
    <source>
        <strain evidence="1">LMG 23254</strain>
    </source>
</reference>
<accession>A0A6P2M4C0</accession>
<gene>
    <name evidence="1" type="ORF">BLA23254_06053</name>
</gene>